<protein>
    <submittedName>
        <fullName evidence="2">Uncharacterized protein</fullName>
    </submittedName>
</protein>
<sequence>MVQKRYQEEISGPTDTIEAAPLAKDCLDPKEHEFRAEKLKKIKHKVSQLKYFPCGLLVRLQANNYPVNIHHLLEITYLKLFILGQYQKIATRVIRGLKKIAIAAARYVI</sequence>
<reference evidence="2" key="1">
    <citation type="submission" date="2020-02" db="EMBL/GenBank/DDBJ databases">
        <authorList>
            <person name="Palmer J.M."/>
        </authorList>
    </citation>
    <scope>NUCLEOTIDE SEQUENCE</scope>
    <source>
        <strain evidence="2">EPUS1.4</strain>
        <tissue evidence="2">Thallus</tissue>
    </source>
</reference>
<keyword evidence="3" id="KW-1185">Reference proteome</keyword>
<evidence type="ECO:0000313" key="3">
    <source>
        <dbReference type="Proteomes" id="UP000606974"/>
    </source>
</evidence>
<dbReference type="AlphaFoldDB" id="A0A8H7ASE2"/>
<proteinExistence type="predicted"/>
<evidence type="ECO:0000313" key="1">
    <source>
        <dbReference type="EMBL" id="KAF7504608.1"/>
    </source>
</evidence>
<dbReference type="EMBL" id="JAACFV010000132">
    <property type="protein sequence ID" value="KAF7504608.1"/>
    <property type="molecule type" value="Genomic_DNA"/>
</dbReference>
<evidence type="ECO:0000313" key="2">
    <source>
        <dbReference type="EMBL" id="KAF7513494.1"/>
    </source>
</evidence>
<comment type="caution">
    <text evidence="2">The sequence shown here is derived from an EMBL/GenBank/DDBJ whole genome shotgun (WGS) entry which is preliminary data.</text>
</comment>
<accession>A0A8H7ASE2</accession>
<gene>
    <name evidence="1" type="ORF">GJ744_002035</name>
    <name evidence="2" type="ORF">GJ744_008788</name>
</gene>
<dbReference type="EMBL" id="JAACFV010000005">
    <property type="protein sequence ID" value="KAF7513494.1"/>
    <property type="molecule type" value="Genomic_DNA"/>
</dbReference>
<organism evidence="2 3">
    <name type="scientific">Endocarpon pusillum</name>
    <dbReference type="NCBI Taxonomy" id="364733"/>
    <lineage>
        <taxon>Eukaryota</taxon>
        <taxon>Fungi</taxon>
        <taxon>Dikarya</taxon>
        <taxon>Ascomycota</taxon>
        <taxon>Pezizomycotina</taxon>
        <taxon>Eurotiomycetes</taxon>
        <taxon>Chaetothyriomycetidae</taxon>
        <taxon>Verrucariales</taxon>
        <taxon>Verrucariaceae</taxon>
        <taxon>Endocarpon</taxon>
    </lineage>
</organism>
<dbReference type="Proteomes" id="UP000606974">
    <property type="component" value="Unassembled WGS sequence"/>
</dbReference>
<name>A0A8H7ASE2_9EURO</name>